<sequence length="117" mass="12590">IICVLKLKICTSEEERVEICSVSKQSTALTCRRHQIPATPHSLLLFRPVLAGGPDFPASSGKFRIALLPLILNAAPSYALAASTSVSYVPNHTRCPFRSGSRISAANLPHGLLRTPL</sequence>
<reference evidence="1" key="1">
    <citation type="submission" date="2022-12" db="EMBL/GenBank/DDBJ databases">
        <title>Draft genome assemblies for two species of Escallonia (Escalloniales).</title>
        <authorList>
            <person name="Chanderbali A."/>
            <person name="Dervinis C."/>
            <person name="Anghel I."/>
            <person name="Soltis D."/>
            <person name="Soltis P."/>
            <person name="Zapata F."/>
        </authorList>
    </citation>
    <scope>NUCLEOTIDE SEQUENCE</scope>
    <source>
        <strain evidence="1">UCBG64.0493</strain>
        <tissue evidence="1">Leaf</tissue>
    </source>
</reference>
<dbReference type="EMBL" id="JAVXUP010005659">
    <property type="protein sequence ID" value="KAK2965030.1"/>
    <property type="molecule type" value="Genomic_DNA"/>
</dbReference>
<proteinExistence type="predicted"/>
<dbReference type="Proteomes" id="UP001188597">
    <property type="component" value="Unassembled WGS sequence"/>
</dbReference>
<gene>
    <name evidence="1" type="ORF">RJ639_029513</name>
</gene>
<name>A0AA88QLK6_9ASTE</name>
<evidence type="ECO:0000313" key="1">
    <source>
        <dbReference type="EMBL" id="KAK2965030.1"/>
    </source>
</evidence>
<evidence type="ECO:0000313" key="2">
    <source>
        <dbReference type="Proteomes" id="UP001188597"/>
    </source>
</evidence>
<feature type="non-terminal residue" evidence="1">
    <location>
        <position position="1"/>
    </location>
</feature>
<organism evidence="1 2">
    <name type="scientific">Escallonia herrerae</name>
    <dbReference type="NCBI Taxonomy" id="1293975"/>
    <lineage>
        <taxon>Eukaryota</taxon>
        <taxon>Viridiplantae</taxon>
        <taxon>Streptophyta</taxon>
        <taxon>Embryophyta</taxon>
        <taxon>Tracheophyta</taxon>
        <taxon>Spermatophyta</taxon>
        <taxon>Magnoliopsida</taxon>
        <taxon>eudicotyledons</taxon>
        <taxon>Gunneridae</taxon>
        <taxon>Pentapetalae</taxon>
        <taxon>asterids</taxon>
        <taxon>campanulids</taxon>
        <taxon>Escalloniales</taxon>
        <taxon>Escalloniaceae</taxon>
        <taxon>Escallonia</taxon>
    </lineage>
</organism>
<accession>A0AA88QLK6</accession>
<protein>
    <submittedName>
        <fullName evidence="1">Uncharacterized protein</fullName>
    </submittedName>
</protein>
<comment type="caution">
    <text evidence="1">The sequence shown here is derived from an EMBL/GenBank/DDBJ whole genome shotgun (WGS) entry which is preliminary data.</text>
</comment>
<dbReference type="AlphaFoldDB" id="A0AA88QLK6"/>
<keyword evidence="2" id="KW-1185">Reference proteome</keyword>